<gene>
    <name evidence="1" type="ORF">H9726_02555</name>
</gene>
<dbReference type="Gene3D" id="3.10.450.620">
    <property type="entry name" value="JHP933, nucleotidyltransferase-like core domain"/>
    <property type="match status" value="1"/>
</dbReference>
<protein>
    <submittedName>
        <fullName evidence="1">Nucleotidyl transferase AbiEii/AbiGii toxin family protein</fullName>
    </submittedName>
</protein>
<reference evidence="1" key="1">
    <citation type="journal article" date="2021" name="PeerJ">
        <title>Extensive microbial diversity within the chicken gut microbiome revealed by metagenomics and culture.</title>
        <authorList>
            <person name="Gilroy R."/>
            <person name="Ravi A."/>
            <person name="Getino M."/>
            <person name="Pursley I."/>
            <person name="Horton D.L."/>
            <person name="Alikhan N.F."/>
            <person name="Baker D."/>
            <person name="Gharbi K."/>
            <person name="Hall N."/>
            <person name="Watson M."/>
            <person name="Adriaenssens E.M."/>
            <person name="Foster-Nyarko E."/>
            <person name="Jarju S."/>
            <person name="Secka A."/>
            <person name="Antonio M."/>
            <person name="Oren A."/>
            <person name="Chaudhuri R.R."/>
            <person name="La Ragione R."/>
            <person name="Hildebrand F."/>
            <person name="Pallen M.J."/>
        </authorList>
    </citation>
    <scope>NUCLEOTIDE SEQUENCE</scope>
    <source>
        <strain evidence="1">CHK192-19661</strain>
    </source>
</reference>
<keyword evidence="1" id="KW-0808">Transferase</keyword>
<comment type="caution">
    <text evidence="1">The sequence shown here is derived from an EMBL/GenBank/DDBJ whole genome shotgun (WGS) entry which is preliminary data.</text>
</comment>
<proteinExistence type="predicted"/>
<dbReference type="Pfam" id="PF08843">
    <property type="entry name" value="AbiEii"/>
    <property type="match status" value="1"/>
</dbReference>
<dbReference type="GO" id="GO:0016740">
    <property type="term" value="F:transferase activity"/>
    <property type="evidence" value="ECO:0007669"/>
    <property type="project" value="UniProtKB-KW"/>
</dbReference>
<dbReference type="EMBL" id="DXCF01000013">
    <property type="protein sequence ID" value="HIZ09349.1"/>
    <property type="molecule type" value="Genomic_DNA"/>
</dbReference>
<evidence type="ECO:0000313" key="1">
    <source>
        <dbReference type="EMBL" id="HIZ09349.1"/>
    </source>
</evidence>
<reference evidence="1" key="2">
    <citation type="submission" date="2021-04" db="EMBL/GenBank/DDBJ databases">
        <authorList>
            <person name="Gilroy R."/>
        </authorList>
    </citation>
    <scope>NUCLEOTIDE SEQUENCE</scope>
    <source>
        <strain evidence="1">CHK192-19661</strain>
    </source>
</reference>
<name>A0A9D2D6C3_9FIRM</name>
<sequence length="333" mass="39093">MRNIAKINERDRKALFQNTAAKMGMTDAIVEKDFWVCYMLDYLFHRCAWKDRIAFKGGTSLSKAYGLIERFSEDIDLILDWRVLGYGINEPWEQRSNTKQDIFNKDANARAEVFLRDTFLPAIISDLTAELGEKIRCFIDGDDSQTIKIIYPNSFSDASILQEIRLEIGALAAWTPVKYATITPYAAEQYTMLFEQPSTEVLTVLPERTFWEKVTILHREAFRPEDRPFPLRYSRHYYDLYKMARTPVKDNALQDNDLLERVVRFKDKFYRCPWARYDIAKRGTMKLLPPEYNVAKLRSDYEHMQNMLFGEKPSFEEIMSAMAQLEKEINAID</sequence>
<dbReference type="InterPro" id="IPR014942">
    <property type="entry name" value="AbiEii"/>
</dbReference>
<accession>A0A9D2D6C3</accession>
<dbReference type="Proteomes" id="UP000824025">
    <property type="component" value="Unassembled WGS sequence"/>
</dbReference>
<organism evidence="1 2">
    <name type="scientific">Candidatus Borkfalkia avicola</name>
    <dbReference type="NCBI Taxonomy" id="2838503"/>
    <lineage>
        <taxon>Bacteria</taxon>
        <taxon>Bacillati</taxon>
        <taxon>Bacillota</taxon>
        <taxon>Clostridia</taxon>
        <taxon>Christensenellales</taxon>
        <taxon>Christensenellaceae</taxon>
        <taxon>Candidatus Borkfalkia</taxon>
    </lineage>
</organism>
<dbReference type="AlphaFoldDB" id="A0A9D2D6C3"/>
<evidence type="ECO:0000313" key="2">
    <source>
        <dbReference type="Proteomes" id="UP000824025"/>
    </source>
</evidence>